<accession>A2CAH5</accession>
<dbReference type="HOGENOM" id="CLU_093809_0_0_3"/>
<gene>
    <name evidence="1" type="ordered locus">P9303_17431</name>
</gene>
<sequence>MSIKHLPVLPMTHLLKALLSLGLAILLMVPPVQAIRDDDAYDGNIFPIYAGDGSLGYGQATNLPEALREKRTSVIVFYLDDSAVSKAFSPVVSTIKLIWRDSIDLIPLTTDEFQGRTSNDPQEESYYWHGRIPQVVVIDGQGEVLLDQEGQVSLDEINDAISTATGLSKPIDSLKIDSFNEYNSFMVKE</sequence>
<dbReference type="BioCyc" id="PMAR59922:G1G80-1512-MONOMER"/>
<dbReference type="RefSeq" id="WP_011826372.1">
    <property type="nucleotide sequence ID" value="NC_008820.1"/>
</dbReference>
<dbReference type="EMBL" id="CP000554">
    <property type="protein sequence ID" value="ABM78485.1"/>
    <property type="molecule type" value="Genomic_DNA"/>
</dbReference>
<dbReference type="AlphaFoldDB" id="A2CAH5"/>
<name>A2CAH5_PROM3</name>
<evidence type="ECO:0008006" key="3">
    <source>
        <dbReference type="Google" id="ProtNLM"/>
    </source>
</evidence>
<proteinExistence type="predicted"/>
<dbReference type="NCBIfam" id="NF038096">
    <property type="entry name" value="thylak_slr1796"/>
    <property type="match status" value="1"/>
</dbReference>
<dbReference type="STRING" id="59922.P9303_17431"/>
<dbReference type="SUPFAM" id="SSF52833">
    <property type="entry name" value="Thioredoxin-like"/>
    <property type="match status" value="1"/>
</dbReference>
<dbReference type="KEGG" id="pmf:P9303_17431"/>
<evidence type="ECO:0000313" key="2">
    <source>
        <dbReference type="Proteomes" id="UP000002274"/>
    </source>
</evidence>
<dbReference type="InterPro" id="IPR036249">
    <property type="entry name" value="Thioredoxin-like_sf"/>
</dbReference>
<dbReference type="InterPro" id="IPR048069">
    <property type="entry name" value="Thylak_slr1796"/>
</dbReference>
<reference evidence="1 2" key="1">
    <citation type="journal article" date="2007" name="PLoS Genet.">
        <title>Patterns and implications of gene gain and loss in the evolution of Prochlorococcus.</title>
        <authorList>
            <person name="Kettler G.C."/>
            <person name="Martiny A.C."/>
            <person name="Huang K."/>
            <person name="Zucker J."/>
            <person name="Coleman M.L."/>
            <person name="Rodrigue S."/>
            <person name="Chen F."/>
            <person name="Lapidus A."/>
            <person name="Ferriera S."/>
            <person name="Johnson J."/>
            <person name="Steglich C."/>
            <person name="Church G.M."/>
            <person name="Richardson P."/>
            <person name="Chisholm S.W."/>
        </authorList>
    </citation>
    <scope>NUCLEOTIDE SEQUENCE [LARGE SCALE GENOMIC DNA]</scope>
    <source>
        <strain evidence="1 2">MIT 9303</strain>
    </source>
</reference>
<organism evidence="1 2">
    <name type="scientific">Prochlorococcus marinus (strain MIT 9303)</name>
    <dbReference type="NCBI Taxonomy" id="59922"/>
    <lineage>
        <taxon>Bacteria</taxon>
        <taxon>Bacillati</taxon>
        <taxon>Cyanobacteriota</taxon>
        <taxon>Cyanophyceae</taxon>
        <taxon>Synechococcales</taxon>
        <taxon>Prochlorococcaceae</taxon>
        <taxon>Prochlorococcus</taxon>
    </lineage>
</organism>
<evidence type="ECO:0000313" key="1">
    <source>
        <dbReference type="EMBL" id="ABM78485.1"/>
    </source>
</evidence>
<protein>
    <recommendedName>
        <fullName evidence="3">Thioredoxin family protein</fullName>
    </recommendedName>
</protein>
<dbReference type="Proteomes" id="UP000002274">
    <property type="component" value="Chromosome"/>
</dbReference>